<dbReference type="InterPro" id="IPR001279">
    <property type="entry name" value="Metallo-B-lactamas"/>
</dbReference>
<dbReference type="STRING" id="1796606.A2G96_01900"/>
<sequence>MNALEHQLQYPFGDTMPAPGTKQEVAPGVYWLRMPLPFALDHINLWLLRDRLDGRDGWTIIDCGITNDTIKAHWETIFANELEGLPVVRVLVTHSHPDHVGLAHWLCRRFDVRLWMSLGDYMSARVMGSGTGAGSSAGGDAAAAHFALHGLTDADSQEKLRARKTYYPSLVPDLPTQYRRLMEGDTVRIGTDAATSGWRVITGFGHSPEHVALYNAATNVLVSGDMVLPRISTNVSVFDMEPEANSLQLYLDSLSKYEPLPQDVLILPSHGRPFRNLHTRIMQLREHHADRLAETLEACREKACSAHDIVSVIFKRQFDIHQMTFAMGESLAHLHCLWHRGELVRETGDDGVIRFRAA</sequence>
<dbReference type="GO" id="GO:0016787">
    <property type="term" value="F:hydrolase activity"/>
    <property type="evidence" value="ECO:0007669"/>
    <property type="project" value="UniProtKB-KW"/>
</dbReference>
<dbReference type="PANTHER" id="PTHR23131:SF4">
    <property type="entry name" value="METALLO-BETA-LACTAMASE SUPERFAMILY POTEIN"/>
    <property type="match status" value="1"/>
</dbReference>
<keyword evidence="3" id="KW-1185">Reference proteome</keyword>
<dbReference type="InterPro" id="IPR050662">
    <property type="entry name" value="Sec-metab_biosynth-thioest"/>
</dbReference>
<organism evidence="2 3">
    <name type="scientific">Cupriavidus nantongensis</name>
    <dbReference type="NCBI Taxonomy" id="1796606"/>
    <lineage>
        <taxon>Bacteria</taxon>
        <taxon>Pseudomonadati</taxon>
        <taxon>Pseudomonadota</taxon>
        <taxon>Betaproteobacteria</taxon>
        <taxon>Burkholderiales</taxon>
        <taxon>Burkholderiaceae</taxon>
        <taxon>Cupriavidus</taxon>
    </lineage>
</organism>
<dbReference type="InterPro" id="IPR036388">
    <property type="entry name" value="WH-like_DNA-bd_sf"/>
</dbReference>
<dbReference type="SMART" id="SM00849">
    <property type="entry name" value="Lactamase_B"/>
    <property type="match status" value="1"/>
</dbReference>
<dbReference type="PANTHER" id="PTHR23131">
    <property type="entry name" value="ENDORIBONUCLEASE LACTB2"/>
    <property type="match status" value="1"/>
</dbReference>
<dbReference type="Gene3D" id="1.10.10.10">
    <property type="entry name" value="Winged helix-like DNA-binding domain superfamily/Winged helix DNA-binding domain"/>
    <property type="match status" value="1"/>
</dbReference>
<dbReference type="Gene3D" id="3.60.15.10">
    <property type="entry name" value="Ribonuclease Z/Hydroxyacylglutathione hydrolase-like"/>
    <property type="match status" value="1"/>
</dbReference>
<gene>
    <name evidence="2" type="ORF">A2G96_01900</name>
</gene>
<dbReference type="KEGG" id="cnan:A2G96_01900"/>
<keyword evidence="2" id="KW-0378">Hydrolase</keyword>
<dbReference type="InterPro" id="IPR036866">
    <property type="entry name" value="RibonucZ/Hydroxyglut_hydro"/>
</dbReference>
<dbReference type="OrthoDB" id="2971563at2"/>
<dbReference type="SUPFAM" id="SSF56281">
    <property type="entry name" value="Metallo-hydrolase/oxidoreductase"/>
    <property type="match status" value="1"/>
</dbReference>
<proteinExistence type="predicted"/>
<evidence type="ECO:0000313" key="2">
    <source>
        <dbReference type="EMBL" id="AMR76595.1"/>
    </source>
</evidence>
<accession>A0A142JET3</accession>
<dbReference type="InterPro" id="IPR048933">
    <property type="entry name" value="B_lactamase-like_C"/>
</dbReference>
<dbReference type="AlphaFoldDB" id="A0A142JET3"/>
<dbReference type="Proteomes" id="UP000075238">
    <property type="component" value="Chromosome 1"/>
</dbReference>
<dbReference type="RefSeq" id="WP_062796266.1">
    <property type="nucleotide sequence ID" value="NZ_CP014844.1"/>
</dbReference>
<reference evidence="2 3" key="1">
    <citation type="submission" date="2016-03" db="EMBL/GenBank/DDBJ databases">
        <title>Complete genome sequence of a novel chlorpyrifos degrading bacterium, Cupriavidus nantongensis sp. X1.</title>
        <authorList>
            <person name="Fang L."/>
        </authorList>
    </citation>
    <scope>NUCLEOTIDE SEQUENCE [LARGE SCALE GENOMIC DNA]</scope>
    <source>
        <strain evidence="2 3">X1</strain>
    </source>
</reference>
<evidence type="ECO:0000259" key="1">
    <source>
        <dbReference type="SMART" id="SM00849"/>
    </source>
</evidence>
<feature type="domain" description="Metallo-beta-lactamase" evidence="1">
    <location>
        <begin position="42"/>
        <end position="270"/>
    </location>
</feature>
<dbReference type="EMBL" id="CP014844">
    <property type="protein sequence ID" value="AMR76595.1"/>
    <property type="molecule type" value="Genomic_DNA"/>
</dbReference>
<dbReference type="Pfam" id="PF21221">
    <property type="entry name" value="B_lactamase-like_C"/>
    <property type="match status" value="1"/>
</dbReference>
<dbReference type="Pfam" id="PF00753">
    <property type="entry name" value="Lactamase_B"/>
    <property type="match status" value="1"/>
</dbReference>
<protein>
    <submittedName>
        <fullName evidence="2">Zn-dependent hydrolase</fullName>
    </submittedName>
</protein>
<evidence type="ECO:0000313" key="3">
    <source>
        <dbReference type="Proteomes" id="UP000075238"/>
    </source>
</evidence>
<name>A0A142JET3_9BURK</name>